<dbReference type="AlphaFoldDB" id="M9RY27"/>
<protein>
    <recommendedName>
        <fullName evidence="3">Type II toxin-antitoxin system RelE/ParE family toxin</fullName>
    </recommendedName>
</protein>
<name>M9RY27_9RHOB</name>
<dbReference type="InterPro" id="IPR009241">
    <property type="entry name" value="HigB-like"/>
</dbReference>
<geneLocation type="plasmid" evidence="1 2">
    <name>pOA238_118</name>
</geneLocation>
<dbReference type="Pfam" id="PF05973">
    <property type="entry name" value="Gp49"/>
    <property type="match status" value="1"/>
</dbReference>
<evidence type="ECO:0000313" key="1">
    <source>
        <dbReference type="EMBL" id="AGI74805.1"/>
    </source>
</evidence>
<gene>
    <name evidence="1" type="ORF">OA238_118p1100</name>
</gene>
<dbReference type="Proteomes" id="UP000004688">
    <property type="component" value="Plasmid pOA238_118"/>
</dbReference>
<keyword evidence="2" id="KW-1185">Reference proteome</keyword>
<dbReference type="EMBL" id="CP003743">
    <property type="protein sequence ID" value="AGI74805.1"/>
    <property type="molecule type" value="Genomic_DNA"/>
</dbReference>
<dbReference type="KEGG" id="oar:OA238_118p1100"/>
<organism evidence="1 2">
    <name type="scientific">Octadecabacter arcticus 238</name>
    <dbReference type="NCBI Taxonomy" id="391616"/>
    <lineage>
        <taxon>Bacteria</taxon>
        <taxon>Pseudomonadati</taxon>
        <taxon>Pseudomonadota</taxon>
        <taxon>Alphaproteobacteria</taxon>
        <taxon>Rhodobacterales</taxon>
        <taxon>Roseobacteraceae</taxon>
        <taxon>Octadecabacter</taxon>
    </lineage>
</organism>
<keyword evidence="1" id="KW-0614">Plasmid</keyword>
<evidence type="ECO:0008006" key="3">
    <source>
        <dbReference type="Google" id="ProtNLM"/>
    </source>
</evidence>
<evidence type="ECO:0000313" key="2">
    <source>
        <dbReference type="Proteomes" id="UP000004688"/>
    </source>
</evidence>
<proteinExistence type="predicted"/>
<dbReference type="HOGENOM" id="CLU_139003_5_0_5"/>
<reference evidence="1 2" key="1">
    <citation type="journal article" date="2013" name="PLoS ONE">
        <title>Poles Apart: Arctic and Antarctic Octadecabacter strains Share High Genome Plasticity and a New Type of Xanthorhodopsin.</title>
        <authorList>
            <person name="Vollmers J."/>
            <person name="Voget S."/>
            <person name="Dietrich S."/>
            <person name="Gollnow K."/>
            <person name="Smits M."/>
            <person name="Meyer K."/>
            <person name="Brinkhoff T."/>
            <person name="Simon M."/>
            <person name="Daniel R."/>
        </authorList>
    </citation>
    <scope>NUCLEOTIDE SEQUENCE [LARGE SCALE GENOMIC DNA]</scope>
    <source>
        <strain evidence="1 2">238</strain>
        <plasmid evidence="2">Plasmid pOA238_118</plasmid>
    </source>
</reference>
<sequence>MPLCRSLKGHKGLWEVRSNLGVGRIARVFFCAHEGNMVLLHGFIKKSQKTPVKELETADKRMRGLK</sequence>
<accession>M9RY27</accession>